<dbReference type="GO" id="GO:0000978">
    <property type="term" value="F:RNA polymerase II cis-regulatory region sequence-specific DNA binding"/>
    <property type="evidence" value="ECO:0007669"/>
    <property type="project" value="TreeGrafter"/>
</dbReference>
<dbReference type="PANTHER" id="PTHR11793">
    <property type="entry name" value="BASIC HELIX-LOOP-HELIX TRANSCRIPTION FACTOR"/>
    <property type="match status" value="1"/>
</dbReference>
<dbReference type="STRING" id="6277.A0A498S688"/>
<dbReference type="GO" id="GO:0005667">
    <property type="term" value="C:transcription regulator complex"/>
    <property type="evidence" value="ECO:0007669"/>
    <property type="project" value="TreeGrafter"/>
</dbReference>
<dbReference type="InterPro" id="IPR011598">
    <property type="entry name" value="bHLH_dom"/>
</dbReference>
<dbReference type="PANTHER" id="PTHR11793:SF13">
    <property type="entry name" value="PROTEIN DAUGHTERLESS"/>
    <property type="match status" value="1"/>
</dbReference>
<dbReference type="GO" id="GO:0000981">
    <property type="term" value="F:DNA-binding transcription factor activity, RNA polymerase II-specific"/>
    <property type="evidence" value="ECO:0007669"/>
    <property type="project" value="TreeGrafter"/>
</dbReference>
<organism evidence="8 9">
    <name type="scientific">Acanthocheilonema viteae</name>
    <name type="common">Filarial nematode worm</name>
    <name type="synonym">Dipetalonema viteae</name>
    <dbReference type="NCBI Taxonomy" id="6277"/>
    <lineage>
        <taxon>Eukaryota</taxon>
        <taxon>Metazoa</taxon>
        <taxon>Ecdysozoa</taxon>
        <taxon>Nematoda</taxon>
        <taxon>Chromadorea</taxon>
        <taxon>Rhabditida</taxon>
        <taxon>Spirurina</taxon>
        <taxon>Spiruromorpha</taxon>
        <taxon>Filarioidea</taxon>
        <taxon>Onchocercidae</taxon>
        <taxon>Acanthocheilonema</taxon>
    </lineage>
</organism>
<feature type="compositionally biased region" description="Polar residues" evidence="6">
    <location>
        <begin position="286"/>
        <end position="299"/>
    </location>
</feature>
<evidence type="ECO:0000256" key="2">
    <source>
        <dbReference type="ARBA" id="ARBA00023015"/>
    </source>
</evidence>
<dbReference type="Proteomes" id="UP000276991">
    <property type="component" value="Unassembled WGS sequence"/>
</dbReference>
<gene>
    <name evidence="8" type="ORF">NAV_LOCUS2260</name>
</gene>
<keyword evidence="3" id="KW-0238">DNA-binding</keyword>
<evidence type="ECO:0000313" key="9">
    <source>
        <dbReference type="Proteomes" id="UP000276991"/>
    </source>
</evidence>
<keyword evidence="2" id="KW-0805">Transcription regulation</keyword>
<feature type="compositionally biased region" description="Basic and acidic residues" evidence="6">
    <location>
        <begin position="313"/>
        <end position="340"/>
    </location>
</feature>
<keyword evidence="9" id="KW-1185">Reference proteome</keyword>
<name>A0A498S688_ACAVI</name>
<proteinExistence type="predicted"/>
<evidence type="ECO:0000259" key="7">
    <source>
        <dbReference type="PROSITE" id="PS50888"/>
    </source>
</evidence>
<reference evidence="8 9" key="1">
    <citation type="submission" date="2018-08" db="EMBL/GenBank/DDBJ databases">
        <authorList>
            <person name="Laetsch R D."/>
            <person name="Stevens L."/>
            <person name="Kumar S."/>
            <person name="Blaxter L. M."/>
        </authorList>
    </citation>
    <scope>NUCLEOTIDE SEQUENCE [LARGE SCALE GENOMIC DNA]</scope>
</reference>
<evidence type="ECO:0000256" key="5">
    <source>
        <dbReference type="ARBA" id="ARBA00023242"/>
    </source>
</evidence>
<feature type="domain" description="BHLH" evidence="7">
    <location>
        <begin position="330"/>
        <end position="385"/>
    </location>
</feature>
<keyword evidence="5" id="KW-0539">Nucleus</keyword>
<dbReference type="Gene3D" id="4.10.280.10">
    <property type="entry name" value="Helix-loop-helix DNA-binding domain"/>
    <property type="match status" value="1"/>
</dbReference>
<dbReference type="GO" id="GO:0046983">
    <property type="term" value="F:protein dimerization activity"/>
    <property type="evidence" value="ECO:0007669"/>
    <property type="project" value="InterPro"/>
</dbReference>
<dbReference type="EMBL" id="UPTC01000228">
    <property type="protein sequence ID" value="VBB27430.1"/>
    <property type="molecule type" value="Genomic_DNA"/>
</dbReference>
<dbReference type="Pfam" id="PF00010">
    <property type="entry name" value="HLH"/>
    <property type="match status" value="1"/>
</dbReference>
<comment type="subcellular location">
    <subcellularLocation>
        <location evidence="1">Nucleus</location>
    </subcellularLocation>
</comment>
<dbReference type="InterPro" id="IPR036638">
    <property type="entry name" value="HLH_DNA-bd_sf"/>
</dbReference>
<dbReference type="SMART" id="SM00353">
    <property type="entry name" value="HLH"/>
    <property type="match status" value="1"/>
</dbReference>
<feature type="region of interest" description="Disordered" evidence="6">
    <location>
        <begin position="286"/>
        <end position="340"/>
    </location>
</feature>
<dbReference type="InterPro" id="IPR051098">
    <property type="entry name" value="NeuroDiff_E-box_TFs"/>
</dbReference>
<evidence type="ECO:0000256" key="6">
    <source>
        <dbReference type="SAM" id="MobiDB-lite"/>
    </source>
</evidence>
<keyword evidence="4" id="KW-0804">Transcription</keyword>
<evidence type="ECO:0000256" key="4">
    <source>
        <dbReference type="ARBA" id="ARBA00023163"/>
    </source>
</evidence>
<dbReference type="SUPFAM" id="SSF47459">
    <property type="entry name" value="HLH, helix-loop-helix DNA-binding domain"/>
    <property type="match status" value="1"/>
</dbReference>
<evidence type="ECO:0000256" key="3">
    <source>
        <dbReference type="ARBA" id="ARBA00023125"/>
    </source>
</evidence>
<dbReference type="GO" id="GO:0000785">
    <property type="term" value="C:chromatin"/>
    <property type="evidence" value="ECO:0007669"/>
    <property type="project" value="TreeGrafter"/>
</dbReference>
<feature type="region of interest" description="Disordered" evidence="6">
    <location>
        <begin position="1"/>
        <end position="29"/>
    </location>
</feature>
<evidence type="ECO:0000256" key="1">
    <source>
        <dbReference type="ARBA" id="ARBA00004123"/>
    </source>
</evidence>
<accession>A0A498S688</accession>
<protein>
    <recommendedName>
        <fullName evidence="7">BHLH domain-containing protein</fullName>
    </recommendedName>
</protein>
<dbReference type="CDD" id="cd18945">
    <property type="entry name" value="bHLH_E-protein_TCF4_E2-2"/>
    <property type="match status" value="1"/>
</dbReference>
<dbReference type="PROSITE" id="PS50888">
    <property type="entry name" value="BHLH"/>
    <property type="match status" value="1"/>
</dbReference>
<evidence type="ECO:0000313" key="8">
    <source>
        <dbReference type="EMBL" id="VBB27430.1"/>
    </source>
</evidence>
<dbReference type="GO" id="GO:0005634">
    <property type="term" value="C:nucleus"/>
    <property type="evidence" value="ECO:0007669"/>
    <property type="project" value="UniProtKB-SubCell"/>
</dbReference>
<dbReference type="AlphaFoldDB" id="A0A498S688"/>
<sequence length="442" mass="47761">MKRLNREQSGKGNLAGIGSSIPPSTAMYSDSSSGNYNGYQLDSTQMMITPGNHETAIHDMSNSAAAATAYWNSSNLPQHNPYTQLMTGSYNGTMLPMHSATDDDYTRSLSVTASVAYPVPVSASTTPANGDVVEIGKLYDNDNSNPGVMVPPPMYSTHHSTTCYPQYFPSYVPPFQSDDKQMPESLASSYLSGASDMMRREDVAAPLHFYTHPLQNAGITNIEDTRNVTATAPLIPTLDPYNTMSPVTAPATVRPDLVGGVGVPVSRDQFDYTGILGGPGSVNGMTSATSTSSLGTIGMSTPRVSTKKRSKSVKLDSDDDARSNDDREADRRSANNARERIRVKDINMAFKELGKMCAQHLQQGSDKTQTKLGVLHQAVAVITGLEEQVRQRNLNPKAACLKRREEEKTMPSMPTGNDDLKTHSGAFLPPQTTFPGTNHINQ</sequence>
<dbReference type="OrthoDB" id="10034090at2759"/>